<evidence type="ECO:0000256" key="1">
    <source>
        <dbReference type="ARBA" id="ARBA00002324"/>
    </source>
</evidence>
<dbReference type="PATRIC" id="fig|94132.3.peg.4638"/>
<dbReference type="Pfam" id="PF01467">
    <property type="entry name" value="CTP_transf_like"/>
    <property type="match status" value="1"/>
</dbReference>
<keyword evidence="6 11" id="KW-0548">Nucleotidyltransferase</keyword>
<organism evidence="13 14">
    <name type="scientific">Ramlibacter tataouinensis</name>
    <dbReference type="NCBI Taxonomy" id="94132"/>
    <lineage>
        <taxon>Bacteria</taxon>
        <taxon>Pseudomonadati</taxon>
        <taxon>Pseudomonadota</taxon>
        <taxon>Betaproteobacteria</taxon>
        <taxon>Burkholderiales</taxon>
        <taxon>Comamonadaceae</taxon>
        <taxon>Ramlibacter</taxon>
    </lineage>
</organism>
<evidence type="ECO:0000313" key="14">
    <source>
        <dbReference type="Proteomes" id="UP000070433"/>
    </source>
</evidence>
<evidence type="ECO:0000259" key="12">
    <source>
        <dbReference type="Pfam" id="PF01467"/>
    </source>
</evidence>
<evidence type="ECO:0000313" key="13">
    <source>
        <dbReference type="EMBL" id="AMO25679.1"/>
    </source>
</evidence>
<evidence type="ECO:0000256" key="10">
    <source>
        <dbReference type="ARBA" id="ARBA00048721"/>
    </source>
</evidence>
<dbReference type="InterPro" id="IPR004821">
    <property type="entry name" value="Cyt_trans-like"/>
</dbReference>
<keyword evidence="7 11" id="KW-0547">Nucleotide-binding</keyword>
<dbReference type="NCBIfam" id="NF000840">
    <property type="entry name" value="PRK00071.1-3"/>
    <property type="match status" value="1"/>
</dbReference>
<evidence type="ECO:0000256" key="8">
    <source>
        <dbReference type="ARBA" id="ARBA00022840"/>
    </source>
</evidence>
<dbReference type="InterPro" id="IPR014729">
    <property type="entry name" value="Rossmann-like_a/b/a_fold"/>
</dbReference>
<dbReference type="EMBL" id="CP010951">
    <property type="protein sequence ID" value="AMO25679.1"/>
    <property type="molecule type" value="Genomic_DNA"/>
</dbReference>
<dbReference type="GO" id="GO:0004515">
    <property type="term" value="F:nicotinate-nucleotide adenylyltransferase activity"/>
    <property type="evidence" value="ECO:0007669"/>
    <property type="project" value="UniProtKB-UniRule"/>
</dbReference>
<evidence type="ECO:0000256" key="6">
    <source>
        <dbReference type="ARBA" id="ARBA00022695"/>
    </source>
</evidence>
<protein>
    <recommendedName>
        <fullName evidence="11">Probable nicotinate-nucleotide adenylyltransferase</fullName>
        <ecNumber evidence="11">2.7.7.18</ecNumber>
    </recommendedName>
    <alternativeName>
        <fullName evidence="11">Deamido-NAD(+) diphosphorylase</fullName>
    </alternativeName>
    <alternativeName>
        <fullName evidence="11">Deamido-NAD(+) pyrophosphorylase</fullName>
    </alternativeName>
    <alternativeName>
        <fullName evidence="11">Nicotinate mononucleotide adenylyltransferase</fullName>
        <shortName evidence="11">NaMN adenylyltransferase</shortName>
    </alternativeName>
</protein>
<keyword evidence="4 11" id="KW-0662">Pyridine nucleotide biosynthesis</keyword>
<evidence type="ECO:0000256" key="9">
    <source>
        <dbReference type="ARBA" id="ARBA00023027"/>
    </source>
</evidence>
<dbReference type="OrthoDB" id="5295945at2"/>
<comment type="function">
    <text evidence="1 11">Catalyzes the reversible adenylation of nicotinate mononucleotide (NaMN) to nicotinic acid adenine dinucleotide (NaAD).</text>
</comment>
<comment type="similarity">
    <text evidence="3 11">Belongs to the NadD family.</text>
</comment>
<dbReference type="Gene3D" id="3.40.50.620">
    <property type="entry name" value="HUPs"/>
    <property type="match status" value="1"/>
</dbReference>
<evidence type="ECO:0000256" key="4">
    <source>
        <dbReference type="ARBA" id="ARBA00022642"/>
    </source>
</evidence>
<keyword evidence="8 11" id="KW-0067">ATP-binding</keyword>
<evidence type="ECO:0000256" key="3">
    <source>
        <dbReference type="ARBA" id="ARBA00009014"/>
    </source>
</evidence>
<dbReference type="UniPathway" id="UPA00253">
    <property type="reaction ID" value="UER00332"/>
</dbReference>
<dbReference type="NCBIfam" id="TIGR00482">
    <property type="entry name" value="nicotinate (nicotinamide) nucleotide adenylyltransferase"/>
    <property type="match status" value="1"/>
</dbReference>
<gene>
    <name evidence="11" type="primary">nadD</name>
    <name evidence="13" type="ORF">UC35_22765</name>
</gene>
<dbReference type="CDD" id="cd02165">
    <property type="entry name" value="NMNAT"/>
    <property type="match status" value="1"/>
</dbReference>
<accession>A0A140HLE6</accession>
<dbReference type="HAMAP" id="MF_00244">
    <property type="entry name" value="NaMN_adenylyltr"/>
    <property type="match status" value="1"/>
</dbReference>
<reference evidence="13 14" key="1">
    <citation type="journal article" date="2014" name="Int. J. Syst. Evol. Microbiol.">
        <title>Ramlibacter solisilvae sp. nov., isolated from forest soil, and emended description of the genus Ramlibacter.</title>
        <authorList>
            <person name="Lee H.J."/>
            <person name="Lee S.H."/>
            <person name="Lee S.S."/>
            <person name="Lee J.S."/>
            <person name="Kim Y."/>
            <person name="Kim S.C."/>
            <person name="Jeon C.O."/>
        </authorList>
    </citation>
    <scope>NUCLEOTIDE SEQUENCE [LARGE SCALE GENOMIC DNA]</scope>
    <source>
        <strain evidence="13 14">5-10</strain>
    </source>
</reference>
<keyword evidence="14" id="KW-1185">Reference proteome</keyword>
<feature type="domain" description="Cytidyltransferase-like" evidence="12">
    <location>
        <begin position="11"/>
        <end position="175"/>
    </location>
</feature>
<evidence type="ECO:0000256" key="11">
    <source>
        <dbReference type="HAMAP-Rule" id="MF_00244"/>
    </source>
</evidence>
<comment type="pathway">
    <text evidence="2 11">Cofactor biosynthesis; NAD(+) biosynthesis; deamido-NAD(+) from nicotinate D-ribonucleotide: step 1/1.</text>
</comment>
<keyword evidence="9 11" id="KW-0520">NAD</keyword>
<dbReference type="SUPFAM" id="SSF52374">
    <property type="entry name" value="Nucleotidylyl transferase"/>
    <property type="match status" value="1"/>
</dbReference>
<evidence type="ECO:0000256" key="7">
    <source>
        <dbReference type="ARBA" id="ARBA00022741"/>
    </source>
</evidence>
<dbReference type="PANTHER" id="PTHR39321">
    <property type="entry name" value="NICOTINATE-NUCLEOTIDE ADENYLYLTRANSFERASE-RELATED"/>
    <property type="match status" value="1"/>
</dbReference>
<dbReference type="GO" id="GO:0005524">
    <property type="term" value="F:ATP binding"/>
    <property type="evidence" value="ECO:0007669"/>
    <property type="project" value="UniProtKB-KW"/>
</dbReference>
<dbReference type="GO" id="GO:0009435">
    <property type="term" value="P:NAD+ biosynthetic process"/>
    <property type="evidence" value="ECO:0007669"/>
    <property type="project" value="UniProtKB-UniRule"/>
</dbReference>
<name>A0A140HLE6_9BURK</name>
<dbReference type="AlphaFoldDB" id="A0A140HLE6"/>
<dbReference type="EC" id="2.7.7.18" evidence="11"/>
<keyword evidence="5 11" id="KW-0808">Transferase</keyword>
<evidence type="ECO:0000256" key="5">
    <source>
        <dbReference type="ARBA" id="ARBA00022679"/>
    </source>
</evidence>
<dbReference type="PANTHER" id="PTHR39321:SF3">
    <property type="entry name" value="PHOSPHOPANTETHEINE ADENYLYLTRANSFERASE"/>
    <property type="match status" value="1"/>
</dbReference>
<dbReference type="Proteomes" id="UP000070433">
    <property type="component" value="Chromosome"/>
</dbReference>
<proteinExistence type="inferred from homology"/>
<sequence>MGVTQPPRLGVFGGAFDPPHKAHVVLAQAALEQLQLDELRIFPTGSAWHRAQALTAPEHRLAMAQLAFGQLPRTVIDERELRRAGPTYTVDTLRELQAERAGAQLFLVLGEDQAITLTRWREWEAIVQMATLCVAARPDARAHANLAPAGVPEQAQVRPLRLPSMPESATEVRERLAQHLPVTHLVPSGVASYIARHHLYQNQEH</sequence>
<dbReference type="InterPro" id="IPR005248">
    <property type="entry name" value="NadD/NMNAT"/>
</dbReference>
<evidence type="ECO:0000256" key="2">
    <source>
        <dbReference type="ARBA" id="ARBA00005019"/>
    </source>
</evidence>
<comment type="catalytic activity">
    <reaction evidence="10 11">
        <text>nicotinate beta-D-ribonucleotide + ATP + H(+) = deamido-NAD(+) + diphosphate</text>
        <dbReference type="Rhea" id="RHEA:22860"/>
        <dbReference type="ChEBI" id="CHEBI:15378"/>
        <dbReference type="ChEBI" id="CHEBI:30616"/>
        <dbReference type="ChEBI" id="CHEBI:33019"/>
        <dbReference type="ChEBI" id="CHEBI:57502"/>
        <dbReference type="ChEBI" id="CHEBI:58437"/>
        <dbReference type="EC" id="2.7.7.18"/>
    </reaction>
</comment>